<name>A0A366IG31_9MICO</name>
<reference evidence="1 2" key="1">
    <citation type="submission" date="2018-06" db="EMBL/GenBank/DDBJ databases">
        <title>Freshwater and sediment microbial communities from various areas in North America, analyzing microbe dynamics in response to fracking.</title>
        <authorList>
            <person name="Lamendella R."/>
        </authorList>
    </citation>
    <scope>NUCLEOTIDE SEQUENCE [LARGE SCALE GENOMIC DNA]</scope>
    <source>
        <strain evidence="1 2">3b_TX</strain>
    </source>
</reference>
<comment type="caution">
    <text evidence="1">The sequence shown here is derived from an EMBL/GenBank/DDBJ whole genome shotgun (WGS) entry which is preliminary data.</text>
</comment>
<accession>A0A366IG31</accession>
<evidence type="ECO:0000313" key="2">
    <source>
        <dbReference type="Proteomes" id="UP000253509"/>
    </source>
</evidence>
<evidence type="ECO:0000313" key="1">
    <source>
        <dbReference type="EMBL" id="RBP70321.1"/>
    </source>
</evidence>
<sequence length="36" mass="3898">MALTVGYANAPLAVPLTAPAIDATSERFIHRVINRF</sequence>
<organism evidence="1 2">
    <name type="scientific">Brevibacterium celere</name>
    <dbReference type="NCBI Taxonomy" id="225845"/>
    <lineage>
        <taxon>Bacteria</taxon>
        <taxon>Bacillati</taxon>
        <taxon>Actinomycetota</taxon>
        <taxon>Actinomycetes</taxon>
        <taxon>Micrococcales</taxon>
        <taxon>Brevibacteriaceae</taxon>
        <taxon>Brevibacterium</taxon>
    </lineage>
</organism>
<keyword evidence="2" id="KW-1185">Reference proteome</keyword>
<gene>
    <name evidence="1" type="ORF">DFO65_10993</name>
</gene>
<dbReference type="Proteomes" id="UP000253509">
    <property type="component" value="Unassembled WGS sequence"/>
</dbReference>
<proteinExistence type="predicted"/>
<dbReference type="AlphaFoldDB" id="A0A366IG31"/>
<dbReference type="EMBL" id="QNSB01000009">
    <property type="protein sequence ID" value="RBP70321.1"/>
    <property type="molecule type" value="Genomic_DNA"/>
</dbReference>
<protein>
    <submittedName>
        <fullName evidence="1">Uncharacterized protein</fullName>
    </submittedName>
</protein>